<dbReference type="GeneID" id="62233667"/>
<feature type="repeat" description="ANK" evidence="1">
    <location>
        <begin position="553"/>
        <end position="577"/>
    </location>
</feature>
<dbReference type="PANTHER" id="PTHR24148">
    <property type="entry name" value="ANKYRIN REPEAT DOMAIN-CONTAINING PROTEIN 39 HOMOLOG-RELATED"/>
    <property type="match status" value="1"/>
</dbReference>
<keyword evidence="1" id="KW-0040">ANK repeat</keyword>
<protein>
    <recommendedName>
        <fullName evidence="3">Heterokaryon incompatibility domain-containing protein</fullName>
    </recommendedName>
</protein>
<dbReference type="InterPro" id="IPR036770">
    <property type="entry name" value="Ankyrin_rpt-contain_sf"/>
</dbReference>
<keyword evidence="5" id="KW-1185">Reference proteome</keyword>
<reference evidence="4 5" key="1">
    <citation type="journal article" date="2020" name="Genome Biol. Evol.">
        <title>Comparative genomics of Sclerotiniaceae.</title>
        <authorList>
            <person name="Valero Jimenez C.A."/>
            <person name="Steentjes M."/>
            <person name="Scholten O.E."/>
            <person name="Van Kan J.A.L."/>
        </authorList>
    </citation>
    <scope>NUCLEOTIDE SEQUENCE [LARGE SCALE GENOMIC DNA]</scope>
    <source>
        <strain evidence="4 5">B1</strain>
    </source>
</reference>
<dbReference type="SUPFAM" id="SSF48403">
    <property type="entry name" value="Ankyrin repeat"/>
    <property type="match status" value="1"/>
</dbReference>
<dbReference type="InterPro" id="IPR010730">
    <property type="entry name" value="HET"/>
</dbReference>
<evidence type="ECO:0000256" key="1">
    <source>
        <dbReference type="PROSITE-ProRule" id="PRU00023"/>
    </source>
</evidence>
<dbReference type="InterPro" id="IPR052895">
    <property type="entry name" value="HetReg/Transcr_Mod"/>
</dbReference>
<dbReference type="Pfam" id="PF12796">
    <property type="entry name" value="Ank_2"/>
    <property type="match status" value="2"/>
</dbReference>
<sequence>MSSYSYSSLPANGENIRLLRLLPSEDEAAPLHCELRDYSLRRSTPRTHLYEALSYVWGDPDNTLPIFVDKRQFQVTVNLHAALLCLRDHSFERVLWIDAICIDQNNNEERKQQVQLMARIYNSASRVVVWLGEEIEEIKGALEDIQVASNEEPGKNSKEVIKKENIIKLLQNPWFQRIWVLQEVAAAQHIVIMCGSITIAGSAFCAGLKSLELYYTDSPEQQTLPSVVDIIERAGLQPKFKANSREMFSLKIRSLAELIDMFHTRQATDRRDKVYALLGMSSDDPEKTGLQPSYETSWDKIFRQVVNFVLGKDIPLKTSNQRAVFQCKGVILGQVSSVERNNNQHIKIVSEFHYRAFGDTNRWTLQASAIPIQRHDIICLLHGALKPSIIRICKDHFAVVVIAATPLNSRTHFDWHQVFQSKTKSLRSFLVVWDWESSHRNLQDEEYYTTLNTFSQALGISRLENGRFSEKETRLWNDIAILDDLGASEEADERLIAAQDEYYLAAFGEMPSSYESVGKCGRTILAFAAAKGHEDIVKLLLDTIHPDVKDGRTGQTPLCLAVKSGHEAVVKMLLATGQVEIDLNDWRNWNSTLLSLAVEDGHEAIVKLLLATCPLGADWKDYHLENYYQQELFWQAAEEGHENIVKLLLATGLVDADSKDHNQETALFKAAKNGHESVVKLLIAIDKVEINSKSSTGGTPLFWATVNKHETVVKLLLAAGQRQAESGEYKIESDVESSDTSVYESDSSEQK</sequence>
<evidence type="ECO:0000313" key="5">
    <source>
        <dbReference type="Proteomes" id="UP000783213"/>
    </source>
</evidence>
<evidence type="ECO:0000259" key="3">
    <source>
        <dbReference type="Pfam" id="PF06985"/>
    </source>
</evidence>
<dbReference type="EMBL" id="RCSX01000015">
    <property type="protein sequence ID" value="KAF7925668.1"/>
    <property type="molecule type" value="Genomic_DNA"/>
</dbReference>
<dbReference type="Proteomes" id="UP000783213">
    <property type="component" value="Unassembled WGS sequence"/>
</dbReference>
<dbReference type="Gene3D" id="1.25.40.20">
    <property type="entry name" value="Ankyrin repeat-containing domain"/>
    <property type="match status" value="2"/>
</dbReference>
<accession>A0ABQ7IJ99</accession>
<proteinExistence type="predicted"/>
<dbReference type="PANTHER" id="PTHR24148:SF78">
    <property type="entry name" value="HETEROKARYON INCOMPATIBILITY DOMAIN-CONTAINING PROTEIN"/>
    <property type="match status" value="1"/>
</dbReference>
<gene>
    <name evidence="4" type="ORF">EAE98_006893</name>
</gene>
<dbReference type="PROSITE" id="PS50297">
    <property type="entry name" value="ANK_REP_REGION"/>
    <property type="match status" value="1"/>
</dbReference>
<evidence type="ECO:0000313" key="4">
    <source>
        <dbReference type="EMBL" id="KAF7925668.1"/>
    </source>
</evidence>
<dbReference type="Pfam" id="PF06985">
    <property type="entry name" value="HET"/>
    <property type="match status" value="1"/>
</dbReference>
<dbReference type="PROSITE" id="PS50088">
    <property type="entry name" value="ANK_REPEAT"/>
    <property type="match status" value="1"/>
</dbReference>
<dbReference type="RefSeq" id="XP_038809196.1">
    <property type="nucleotide sequence ID" value="XM_038954516.1"/>
</dbReference>
<feature type="domain" description="Heterokaryon incompatibility" evidence="3">
    <location>
        <begin position="50"/>
        <end position="183"/>
    </location>
</feature>
<feature type="region of interest" description="Disordered" evidence="2">
    <location>
        <begin position="723"/>
        <end position="751"/>
    </location>
</feature>
<dbReference type="InterPro" id="IPR002110">
    <property type="entry name" value="Ankyrin_rpt"/>
</dbReference>
<evidence type="ECO:0000256" key="2">
    <source>
        <dbReference type="SAM" id="MobiDB-lite"/>
    </source>
</evidence>
<name>A0ABQ7IJ99_9HELO</name>
<comment type="caution">
    <text evidence="4">The sequence shown here is derived from an EMBL/GenBank/DDBJ whole genome shotgun (WGS) entry which is preliminary data.</text>
</comment>
<dbReference type="SMART" id="SM00248">
    <property type="entry name" value="ANK"/>
    <property type="match status" value="6"/>
</dbReference>
<organism evidence="4 5">
    <name type="scientific">Botrytis deweyae</name>
    <dbReference type="NCBI Taxonomy" id="2478750"/>
    <lineage>
        <taxon>Eukaryota</taxon>
        <taxon>Fungi</taxon>
        <taxon>Dikarya</taxon>
        <taxon>Ascomycota</taxon>
        <taxon>Pezizomycotina</taxon>
        <taxon>Leotiomycetes</taxon>
        <taxon>Helotiales</taxon>
        <taxon>Sclerotiniaceae</taxon>
        <taxon>Botrytis</taxon>
    </lineage>
</organism>